<dbReference type="FunFam" id="3.40.50.300:FF:001389">
    <property type="entry name" value="ATP-dependent DNA helicase RecQ"/>
    <property type="match status" value="1"/>
</dbReference>
<organism evidence="10 11">
    <name type="scientific">Enterococcus phoeniculicola ATCC BAA-412</name>
    <dbReference type="NCBI Taxonomy" id="1158610"/>
    <lineage>
        <taxon>Bacteria</taxon>
        <taxon>Bacillati</taxon>
        <taxon>Bacillota</taxon>
        <taxon>Bacilli</taxon>
        <taxon>Lactobacillales</taxon>
        <taxon>Enterococcaceae</taxon>
        <taxon>Enterococcus</taxon>
    </lineage>
</organism>
<dbReference type="GO" id="GO:0003677">
    <property type="term" value="F:DNA binding"/>
    <property type="evidence" value="ECO:0007669"/>
    <property type="project" value="UniProtKB-KW"/>
</dbReference>
<keyword evidence="3 10" id="KW-0347">Helicase</keyword>
<dbReference type="Pfam" id="PF00271">
    <property type="entry name" value="Helicase_C"/>
    <property type="match status" value="1"/>
</dbReference>
<dbReference type="SMART" id="SM00487">
    <property type="entry name" value="DEXDc"/>
    <property type="match status" value="1"/>
</dbReference>
<dbReference type="HOGENOM" id="CLU_001103_9_7_9"/>
<dbReference type="GO" id="GO:0030894">
    <property type="term" value="C:replisome"/>
    <property type="evidence" value="ECO:0007669"/>
    <property type="project" value="TreeGrafter"/>
</dbReference>
<dbReference type="Gene3D" id="3.40.50.300">
    <property type="entry name" value="P-loop containing nucleotide triphosphate hydrolases"/>
    <property type="match status" value="2"/>
</dbReference>
<dbReference type="EMBL" id="AJAT01000016">
    <property type="protein sequence ID" value="EOL43079.1"/>
    <property type="molecule type" value="Genomic_DNA"/>
</dbReference>
<evidence type="ECO:0000256" key="1">
    <source>
        <dbReference type="ARBA" id="ARBA00022741"/>
    </source>
</evidence>
<evidence type="ECO:0000256" key="4">
    <source>
        <dbReference type="ARBA" id="ARBA00022840"/>
    </source>
</evidence>
<protein>
    <recommendedName>
        <fullName evidence="6">ATP-dependent DNA helicase RecQ</fullName>
    </recommendedName>
    <alternativeName>
        <fullName evidence="7">DNA 3'-5' helicase RecQ</fullName>
    </alternativeName>
</protein>
<dbReference type="AlphaFoldDB" id="R3TNJ0"/>
<evidence type="ECO:0000256" key="7">
    <source>
        <dbReference type="ARBA" id="ARBA00044550"/>
    </source>
</evidence>
<dbReference type="STRING" id="154621.RV11_GL003103"/>
<dbReference type="Pfam" id="PF16124">
    <property type="entry name" value="RecQ_Zn_bind"/>
    <property type="match status" value="1"/>
</dbReference>
<feature type="domain" description="Helicase C-terminal" evidence="9">
    <location>
        <begin position="215"/>
        <end position="391"/>
    </location>
</feature>
<dbReference type="CDD" id="cd17920">
    <property type="entry name" value="DEXHc_RecQ"/>
    <property type="match status" value="1"/>
</dbReference>
<dbReference type="GO" id="GO:0016787">
    <property type="term" value="F:hydrolase activity"/>
    <property type="evidence" value="ECO:0007669"/>
    <property type="project" value="UniProtKB-KW"/>
</dbReference>
<evidence type="ECO:0000313" key="11">
    <source>
        <dbReference type="Proteomes" id="UP000013785"/>
    </source>
</evidence>
<dbReference type="PROSITE" id="PS51192">
    <property type="entry name" value="HELICASE_ATP_BIND_1"/>
    <property type="match status" value="1"/>
</dbReference>
<gene>
    <name evidence="10" type="ORF">UC3_02056</name>
</gene>
<dbReference type="Proteomes" id="UP000013785">
    <property type="component" value="Unassembled WGS sequence"/>
</dbReference>
<dbReference type="SUPFAM" id="SSF52540">
    <property type="entry name" value="P-loop containing nucleoside triphosphate hydrolases"/>
    <property type="match status" value="1"/>
</dbReference>
<accession>R3TNJ0</accession>
<dbReference type="PATRIC" id="fig|1158610.3.peg.2052"/>
<keyword evidence="1" id="KW-0547">Nucleotide-binding</keyword>
<name>R3TNJ0_9ENTE</name>
<dbReference type="eggNOG" id="COG0514">
    <property type="taxonomic scope" value="Bacteria"/>
</dbReference>
<dbReference type="PROSITE" id="PS51194">
    <property type="entry name" value="HELICASE_CTER"/>
    <property type="match status" value="1"/>
</dbReference>
<dbReference type="PANTHER" id="PTHR13710">
    <property type="entry name" value="DNA HELICASE RECQ FAMILY MEMBER"/>
    <property type="match status" value="1"/>
</dbReference>
<dbReference type="SMART" id="SM00490">
    <property type="entry name" value="HELICc"/>
    <property type="match status" value="1"/>
</dbReference>
<dbReference type="GO" id="GO:0006281">
    <property type="term" value="P:DNA repair"/>
    <property type="evidence" value="ECO:0007669"/>
    <property type="project" value="TreeGrafter"/>
</dbReference>
<dbReference type="GO" id="GO:0005524">
    <property type="term" value="F:ATP binding"/>
    <property type="evidence" value="ECO:0007669"/>
    <property type="project" value="UniProtKB-KW"/>
</dbReference>
<dbReference type="InterPro" id="IPR002464">
    <property type="entry name" value="DNA/RNA_helicase_DEAH_CS"/>
</dbReference>
<dbReference type="PROSITE" id="PS00690">
    <property type="entry name" value="DEAH_ATP_HELICASE"/>
    <property type="match status" value="1"/>
</dbReference>
<dbReference type="InterPro" id="IPR001650">
    <property type="entry name" value="Helicase_C-like"/>
</dbReference>
<evidence type="ECO:0000256" key="6">
    <source>
        <dbReference type="ARBA" id="ARBA00044535"/>
    </source>
</evidence>
<proteinExistence type="predicted"/>
<feature type="domain" description="Helicase ATP-binding" evidence="8">
    <location>
        <begin position="24"/>
        <end position="191"/>
    </location>
</feature>
<keyword evidence="2" id="KW-0378">Hydrolase</keyword>
<dbReference type="InterPro" id="IPR027417">
    <property type="entry name" value="P-loop_NTPase"/>
</dbReference>
<dbReference type="Pfam" id="PF00270">
    <property type="entry name" value="DEAD"/>
    <property type="match status" value="1"/>
</dbReference>
<dbReference type="InterPro" id="IPR014001">
    <property type="entry name" value="Helicase_ATP-bd"/>
</dbReference>
<dbReference type="GO" id="GO:0043590">
    <property type="term" value="C:bacterial nucleoid"/>
    <property type="evidence" value="ECO:0007669"/>
    <property type="project" value="TreeGrafter"/>
</dbReference>
<sequence>MNLEKALFQYFGYQTFRSGQKEIISSLLNDKSTLAILPTGTGKSLCYQLTGYLKEGLVVIVSPLISLMEDQVSQLQKKGEKRVIAFNSLLSKEEKNYVLARLSSYKFIYFSPEMLVQKEIIQALKFAGVSLFVVDEAHCVSQWGVDFRPEYRQLGEVQKQLGKPLTLALTATATPQVKEDIQSVLFQEEPTVVSESVNRNNIALFVQQTEHKQAAIQEILSKMSGSGIIYCATRRQVEQLYQELRNDFSVGFYHGGLEPSQRKQLQQQFLTNKLAILIATNAFGMGIDKADIRFVIHYDLPDSMENYVQEIGRAGRDQQNSQAILLYQTGDERVHYFFNQMTNEERLGLESYLLSEGVSKEDLSEIQQKWLAEIQQEENSERVFTRIKNKEVQRVEQLQKMLAYVQTTTCRREYLVNYFDETLEHKTANCCDNDGASYLIEEKSADLGVEQSQKGFANWETILLRLFKEKKTD</sequence>
<evidence type="ECO:0000256" key="2">
    <source>
        <dbReference type="ARBA" id="ARBA00022801"/>
    </source>
</evidence>
<dbReference type="GO" id="GO:0005737">
    <property type="term" value="C:cytoplasm"/>
    <property type="evidence" value="ECO:0007669"/>
    <property type="project" value="TreeGrafter"/>
</dbReference>
<dbReference type="InterPro" id="IPR004589">
    <property type="entry name" value="DNA_helicase_ATP-dep_RecQ"/>
</dbReference>
<dbReference type="InterPro" id="IPR032284">
    <property type="entry name" value="RecQ_Zn-bd"/>
</dbReference>
<dbReference type="InterPro" id="IPR011545">
    <property type="entry name" value="DEAD/DEAH_box_helicase_dom"/>
</dbReference>
<comment type="caution">
    <text evidence="10">The sequence shown here is derived from an EMBL/GenBank/DDBJ whole genome shotgun (WGS) entry which is preliminary data.</text>
</comment>
<keyword evidence="11" id="KW-1185">Reference proteome</keyword>
<dbReference type="OrthoDB" id="9763310at2"/>
<evidence type="ECO:0000259" key="9">
    <source>
        <dbReference type="PROSITE" id="PS51194"/>
    </source>
</evidence>
<reference evidence="10 11" key="1">
    <citation type="submission" date="2013-02" db="EMBL/GenBank/DDBJ databases">
        <title>The Genome Sequence of Enterococcus phoeniculicola BAA-412.</title>
        <authorList>
            <consortium name="The Broad Institute Genome Sequencing Platform"/>
            <consortium name="The Broad Institute Genome Sequencing Center for Infectious Disease"/>
            <person name="Earl A.M."/>
            <person name="Gilmore M.S."/>
            <person name="Lebreton F."/>
            <person name="Walker B."/>
            <person name="Young S.K."/>
            <person name="Zeng Q."/>
            <person name="Gargeya S."/>
            <person name="Fitzgerald M."/>
            <person name="Haas B."/>
            <person name="Abouelleil A."/>
            <person name="Alvarado L."/>
            <person name="Arachchi H.M."/>
            <person name="Berlin A.M."/>
            <person name="Chapman S.B."/>
            <person name="Dewar J."/>
            <person name="Goldberg J."/>
            <person name="Griggs A."/>
            <person name="Gujja S."/>
            <person name="Hansen M."/>
            <person name="Howarth C."/>
            <person name="Imamovic A."/>
            <person name="Larimer J."/>
            <person name="McCowan C."/>
            <person name="Murphy C."/>
            <person name="Neiman D."/>
            <person name="Pearson M."/>
            <person name="Priest M."/>
            <person name="Roberts A."/>
            <person name="Saif S."/>
            <person name="Shea T."/>
            <person name="Sisk P."/>
            <person name="Sykes S."/>
            <person name="Wortman J."/>
            <person name="Nusbaum C."/>
            <person name="Birren B."/>
        </authorList>
    </citation>
    <scope>NUCLEOTIDE SEQUENCE [LARGE SCALE GENOMIC DNA]</scope>
    <source>
        <strain evidence="10 11">ATCC BAA-412</strain>
    </source>
</reference>
<dbReference type="GO" id="GO:0009378">
    <property type="term" value="F:four-way junction helicase activity"/>
    <property type="evidence" value="ECO:0007669"/>
    <property type="project" value="TreeGrafter"/>
</dbReference>
<evidence type="ECO:0000256" key="3">
    <source>
        <dbReference type="ARBA" id="ARBA00022806"/>
    </source>
</evidence>
<dbReference type="NCBIfam" id="TIGR00614">
    <property type="entry name" value="recQ_fam"/>
    <property type="match status" value="1"/>
</dbReference>
<evidence type="ECO:0000259" key="8">
    <source>
        <dbReference type="PROSITE" id="PS51192"/>
    </source>
</evidence>
<evidence type="ECO:0000313" key="10">
    <source>
        <dbReference type="EMBL" id="EOL43079.1"/>
    </source>
</evidence>
<evidence type="ECO:0000256" key="5">
    <source>
        <dbReference type="ARBA" id="ARBA00023125"/>
    </source>
</evidence>
<keyword evidence="4" id="KW-0067">ATP-binding</keyword>
<dbReference type="PANTHER" id="PTHR13710:SF84">
    <property type="entry name" value="ATP-DEPENDENT DNA HELICASE RECS-RELATED"/>
    <property type="match status" value="1"/>
</dbReference>
<keyword evidence="5" id="KW-0238">DNA-binding</keyword>
<dbReference type="GO" id="GO:0006310">
    <property type="term" value="P:DNA recombination"/>
    <property type="evidence" value="ECO:0007669"/>
    <property type="project" value="InterPro"/>
</dbReference>
<dbReference type="GO" id="GO:0043138">
    <property type="term" value="F:3'-5' DNA helicase activity"/>
    <property type="evidence" value="ECO:0007669"/>
    <property type="project" value="TreeGrafter"/>
</dbReference>
<dbReference type="RefSeq" id="WP_010768718.1">
    <property type="nucleotide sequence ID" value="NZ_ASWE01000002.1"/>
</dbReference>